<name>A0AB74UD16_9GAMM</name>
<reference evidence="3" key="1">
    <citation type="submission" date="2024-06" db="EMBL/GenBank/DDBJ databases">
        <title>Complete genome of Salinicola endophyticus HNIBRBA4755.</title>
        <authorList>
            <person name="Shin S.Y."/>
            <person name="Kang H."/>
            <person name="Song J."/>
        </authorList>
    </citation>
    <scope>NUCLEOTIDE SEQUENCE</scope>
    <source>
        <strain evidence="3">HNIBRBA4755</strain>
    </source>
</reference>
<evidence type="ECO:0000256" key="2">
    <source>
        <dbReference type="SAM" id="MobiDB-lite"/>
    </source>
</evidence>
<organism evidence="3">
    <name type="scientific">Salinicola endophyticus</name>
    <dbReference type="NCBI Taxonomy" id="1949083"/>
    <lineage>
        <taxon>Bacteria</taxon>
        <taxon>Pseudomonadati</taxon>
        <taxon>Pseudomonadota</taxon>
        <taxon>Gammaproteobacteria</taxon>
        <taxon>Oceanospirillales</taxon>
        <taxon>Halomonadaceae</taxon>
        <taxon>Salinicola</taxon>
    </lineage>
</organism>
<feature type="repeat" description="TPR" evidence="1">
    <location>
        <begin position="168"/>
        <end position="201"/>
    </location>
</feature>
<feature type="compositionally biased region" description="Polar residues" evidence="2">
    <location>
        <begin position="223"/>
        <end position="252"/>
    </location>
</feature>
<dbReference type="GO" id="GO:0004519">
    <property type="term" value="F:endonuclease activity"/>
    <property type="evidence" value="ECO:0007669"/>
    <property type="project" value="InterPro"/>
</dbReference>
<evidence type="ECO:0000313" key="3">
    <source>
        <dbReference type="EMBL" id="XCJ80892.1"/>
    </source>
</evidence>
<sequence length="252" mass="27873">MIMVSSIRKHFERVSAAQAAADAGEAPMQGAEYELKMAQYFEDYRRLKSIQSVERKIEVKREILPNYAEYVAGVLETGQGAQDEVIMRVMLWRIDVGDIAGALDIARYAIKHKLDPGEEFKRPTAAILVEESADQALALADDDDSLLDTLREIDTLTQGADMHDQIRAKLHKALGNGHRARGELPEAIAEYQRARELNERVGVKKDIERLERELKNATPATEPDSNTPSTEPNSGATAETQTNTSQAPDATG</sequence>
<dbReference type="PROSITE" id="PS50005">
    <property type="entry name" value="TPR"/>
    <property type="match status" value="1"/>
</dbReference>
<accession>A0AB74UD16</accession>
<dbReference type="RefSeq" id="WP_353981704.1">
    <property type="nucleotide sequence ID" value="NZ_CP159578.1"/>
</dbReference>
<dbReference type="EMBL" id="CP159578">
    <property type="protein sequence ID" value="XCJ80892.1"/>
    <property type="molecule type" value="Genomic_DNA"/>
</dbReference>
<dbReference type="InterPro" id="IPR011990">
    <property type="entry name" value="TPR-like_helical_dom_sf"/>
</dbReference>
<proteinExistence type="predicted"/>
<evidence type="ECO:0000256" key="1">
    <source>
        <dbReference type="PROSITE-ProRule" id="PRU00339"/>
    </source>
</evidence>
<dbReference type="InterPro" id="IPR010270">
    <property type="entry name" value="Phage_P2_GpM"/>
</dbReference>
<dbReference type="GO" id="GO:0003677">
    <property type="term" value="F:DNA binding"/>
    <property type="evidence" value="ECO:0007669"/>
    <property type="project" value="InterPro"/>
</dbReference>
<protein>
    <submittedName>
        <fullName evidence="3">Phage terminase small subunit</fullName>
    </submittedName>
</protein>
<dbReference type="Gene3D" id="1.25.40.10">
    <property type="entry name" value="Tetratricopeptide repeat domain"/>
    <property type="match status" value="1"/>
</dbReference>
<dbReference type="Pfam" id="PF05944">
    <property type="entry name" value="Phage_term_smal"/>
    <property type="match status" value="1"/>
</dbReference>
<gene>
    <name evidence="3" type="primary">gpM</name>
    <name evidence="3" type="ORF">ABV408_06805</name>
</gene>
<dbReference type="AlphaFoldDB" id="A0AB74UD16"/>
<feature type="region of interest" description="Disordered" evidence="2">
    <location>
        <begin position="210"/>
        <end position="252"/>
    </location>
</feature>
<keyword evidence="1" id="KW-0802">TPR repeat</keyword>
<dbReference type="InterPro" id="IPR019734">
    <property type="entry name" value="TPR_rpt"/>
</dbReference>